<dbReference type="Gene3D" id="3.30.540.10">
    <property type="entry name" value="Fructose-1,6-Bisphosphatase, subunit A, domain 1"/>
    <property type="match status" value="1"/>
</dbReference>
<dbReference type="EC" id="3.1.3.25" evidence="7"/>
<feature type="binding site" evidence="6">
    <location>
        <position position="103"/>
    </location>
    <ligand>
        <name>Mg(2+)</name>
        <dbReference type="ChEBI" id="CHEBI:18420"/>
        <label>1</label>
        <note>catalytic</note>
    </ligand>
</feature>
<name>A0A3N4I4S9_ASCIM</name>
<dbReference type="GO" id="GO:0006021">
    <property type="term" value="P:inositol biosynthetic process"/>
    <property type="evidence" value="ECO:0007669"/>
    <property type="project" value="UniProtKB-UniPathway"/>
</dbReference>
<protein>
    <recommendedName>
        <fullName evidence="7">Inositol-1-monophosphatase</fullName>
        <ecNumber evidence="7">3.1.3.25</ecNumber>
    </recommendedName>
</protein>
<dbReference type="SUPFAM" id="SSF56655">
    <property type="entry name" value="Carbohydrate phosphatase"/>
    <property type="match status" value="1"/>
</dbReference>
<evidence type="ECO:0000256" key="2">
    <source>
        <dbReference type="ARBA" id="ARBA00001946"/>
    </source>
</evidence>
<dbReference type="Proteomes" id="UP000275078">
    <property type="component" value="Unassembled WGS sequence"/>
</dbReference>
<dbReference type="GO" id="GO:0008934">
    <property type="term" value="F:inositol monophosphate 1-phosphatase activity"/>
    <property type="evidence" value="ECO:0007669"/>
    <property type="project" value="InterPro"/>
</dbReference>
<keyword evidence="7" id="KW-0378">Hydrolase</keyword>
<accession>A0A3N4I4S9</accession>
<evidence type="ECO:0000256" key="6">
    <source>
        <dbReference type="PIRSR" id="PIRSR600760-2"/>
    </source>
</evidence>
<dbReference type="PANTHER" id="PTHR20854">
    <property type="entry name" value="INOSITOL MONOPHOSPHATASE"/>
    <property type="match status" value="1"/>
</dbReference>
<organism evidence="8 9">
    <name type="scientific">Ascobolus immersus RN42</name>
    <dbReference type="NCBI Taxonomy" id="1160509"/>
    <lineage>
        <taxon>Eukaryota</taxon>
        <taxon>Fungi</taxon>
        <taxon>Dikarya</taxon>
        <taxon>Ascomycota</taxon>
        <taxon>Pezizomycotina</taxon>
        <taxon>Pezizomycetes</taxon>
        <taxon>Pezizales</taxon>
        <taxon>Ascobolaceae</taxon>
        <taxon>Ascobolus</taxon>
    </lineage>
</organism>
<dbReference type="InterPro" id="IPR000760">
    <property type="entry name" value="Inositol_monophosphatase-like"/>
</dbReference>
<evidence type="ECO:0000313" key="9">
    <source>
        <dbReference type="Proteomes" id="UP000275078"/>
    </source>
</evidence>
<dbReference type="GO" id="GO:0046872">
    <property type="term" value="F:metal ion binding"/>
    <property type="evidence" value="ECO:0007669"/>
    <property type="project" value="UniProtKB-KW"/>
</dbReference>
<dbReference type="PRINTS" id="PR00377">
    <property type="entry name" value="IMPHPHTASES"/>
</dbReference>
<dbReference type="CDD" id="cd01639">
    <property type="entry name" value="IMPase"/>
    <property type="match status" value="1"/>
</dbReference>
<dbReference type="OrthoDB" id="10254945at2759"/>
<dbReference type="InterPro" id="IPR020550">
    <property type="entry name" value="Inositol_monophosphatase_CS"/>
</dbReference>
<dbReference type="PROSITE" id="PS00630">
    <property type="entry name" value="IMP_2"/>
    <property type="match status" value="1"/>
</dbReference>
<dbReference type="Pfam" id="PF00459">
    <property type="entry name" value="Inositol_P"/>
    <property type="match status" value="1"/>
</dbReference>
<dbReference type="STRING" id="1160509.A0A3N4I4S9"/>
<dbReference type="EMBL" id="ML119682">
    <property type="protein sequence ID" value="RPA81105.1"/>
    <property type="molecule type" value="Genomic_DNA"/>
</dbReference>
<dbReference type="UniPathway" id="UPA00823">
    <property type="reaction ID" value="UER00788"/>
</dbReference>
<proteinExistence type="inferred from homology"/>
<dbReference type="AlphaFoldDB" id="A0A3N4I4S9"/>
<feature type="binding site" evidence="6">
    <location>
        <position position="245"/>
    </location>
    <ligand>
        <name>Mg(2+)</name>
        <dbReference type="ChEBI" id="CHEBI:18420"/>
        <label>1</label>
        <note>catalytic</note>
    </ligand>
</feature>
<evidence type="ECO:0000256" key="4">
    <source>
        <dbReference type="ARBA" id="ARBA00022723"/>
    </source>
</evidence>
<keyword evidence="9" id="KW-1185">Reference proteome</keyword>
<dbReference type="PANTHER" id="PTHR20854:SF4">
    <property type="entry name" value="INOSITOL-1-MONOPHOSPHATASE-RELATED"/>
    <property type="match status" value="1"/>
</dbReference>
<gene>
    <name evidence="8" type="ORF">BJ508DRAFT_414957</name>
</gene>
<dbReference type="Gene3D" id="3.40.190.80">
    <property type="match status" value="1"/>
</dbReference>
<evidence type="ECO:0000313" key="8">
    <source>
        <dbReference type="EMBL" id="RPA81105.1"/>
    </source>
</evidence>
<comment type="catalytic activity">
    <reaction evidence="1 7">
        <text>a myo-inositol phosphate + H2O = myo-inositol + phosphate</text>
        <dbReference type="Rhea" id="RHEA:24056"/>
        <dbReference type="ChEBI" id="CHEBI:15377"/>
        <dbReference type="ChEBI" id="CHEBI:17268"/>
        <dbReference type="ChEBI" id="CHEBI:43474"/>
        <dbReference type="ChEBI" id="CHEBI:84139"/>
        <dbReference type="EC" id="3.1.3.25"/>
    </reaction>
</comment>
<evidence type="ECO:0000256" key="3">
    <source>
        <dbReference type="ARBA" id="ARBA00009759"/>
    </source>
</evidence>
<evidence type="ECO:0000256" key="7">
    <source>
        <dbReference type="RuleBase" id="RU364068"/>
    </source>
</evidence>
<sequence>MSESQLSTNPEDYNLEEIKQDLTVIAKRAGDMMIQARSTKPAPGTLAKKNIVDLVTETDRAIEVMVSNALRQKYPTFSFLGEETYTPGTPLTTAPTFICDPIDGTTNFVHNYPNFCISLGLSINRKSVVGVIYHPSRHDLYSAIVGKGASVTHLSTNQVTQLPLQPPLPLVNLQSCLLAVEWGAERSGPNWLTKINTFNHLAASVEDGGKMVHSMRSIGSAALNFVAVARGDVDAYWEGGPWPWDVAAGWIIVEEAGGLVLDGNPPKEGDEGLAQLDSRNFLVVRGAPSGQKEVAKEFWESMKGTFNYEF</sequence>
<dbReference type="InterPro" id="IPR033942">
    <property type="entry name" value="IMPase"/>
</dbReference>
<feature type="binding site" evidence="6">
    <location>
        <position position="82"/>
    </location>
    <ligand>
        <name>Mg(2+)</name>
        <dbReference type="ChEBI" id="CHEBI:18420"/>
        <label>1</label>
        <note>catalytic</note>
    </ligand>
</feature>
<keyword evidence="5 6" id="KW-0460">Magnesium</keyword>
<reference evidence="8 9" key="1">
    <citation type="journal article" date="2018" name="Nat. Ecol. Evol.">
        <title>Pezizomycetes genomes reveal the molecular basis of ectomycorrhizal truffle lifestyle.</title>
        <authorList>
            <person name="Murat C."/>
            <person name="Payen T."/>
            <person name="Noel B."/>
            <person name="Kuo A."/>
            <person name="Morin E."/>
            <person name="Chen J."/>
            <person name="Kohler A."/>
            <person name="Krizsan K."/>
            <person name="Balestrini R."/>
            <person name="Da Silva C."/>
            <person name="Montanini B."/>
            <person name="Hainaut M."/>
            <person name="Levati E."/>
            <person name="Barry K.W."/>
            <person name="Belfiori B."/>
            <person name="Cichocki N."/>
            <person name="Clum A."/>
            <person name="Dockter R.B."/>
            <person name="Fauchery L."/>
            <person name="Guy J."/>
            <person name="Iotti M."/>
            <person name="Le Tacon F."/>
            <person name="Lindquist E.A."/>
            <person name="Lipzen A."/>
            <person name="Malagnac F."/>
            <person name="Mello A."/>
            <person name="Molinier V."/>
            <person name="Miyauchi S."/>
            <person name="Poulain J."/>
            <person name="Riccioni C."/>
            <person name="Rubini A."/>
            <person name="Sitrit Y."/>
            <person name="Splivallo R."/>
            <person name="Traeger S."/>
            <person name="Wang M."/>
            <person name="Zifcakova L."/>
            <person name="Wipf D."/>
            <person name="Zambonelli A."/>
            <person name="Paolocci F."/>
            <person name="Nowrousian M."/>
            <person name="Ottonello S."/>
            <person name="Baldrian P."/>
            <person name="Spatafora J.W."/>
            <person name="Henrissat B."/>
            <person name="Nagy L.G."/>
            <person name="Aury J.M."/>
            <person name="Wincker P."/>
            <person name="Grigoriev I.V."/>
            <person name="Bonfante P."/>
            <person name="Martin F.M."/>
        </authorList>
    </citation>
    <scope>NUCLEOTIDE SEQUENCE [LARGE SCALE GENOMIC DNA]</scope>
    <source>
        <strain evidence="8 9">RN42</strain>
    </source>
</reference>
<dbReference type="FunFam" id="3.30.540.10:FF:000004">
    <property type="entry name" value="Inositol-1-monophosphatase"/>
    <property type="match status" value="1"/>
</dbReference>
<keyword evidence="4 6" id="KW-0479">Metal-binding</keyword>
<evidence type="ECO:0000256" key="5">
    <source>
        <dbReference type="ARBA" id="ARBA00022842"/>
    </source>
</evidence>
<comment type="cofactor">
    <cofactor evidence="2 6 7">
        <name>Mg(2+)</name>
        <dbReference type="ChEBI" id="CHEBI:18420"/>
    </cofactor>
</comment>
<feature type="binding site" evidence="6">
    <location>
        <position position="102"/>
    </location>
    <ligand>
        <name>Mg(2+)</name>
        <dbReference type="ChEBI" id="CHEBI:18420"/>
        <label>1</label>
        <note>catalytic</note>
    </ligand>
</feature>
<dbReference type="GO" id="GO:0007165">
    <property type="term" value="P:signal transduction"/>
    <property type="evidence" value="ECO:0007669"/>
    <property type="project" value="TreeGrafter"/>
</dbReference>
<dbReference type="GO" id="GO:0046854">
    <property type="term" value="P:phosphatidylinositol phosphate biosynthetic process"/>
    <property type="evidence" value="ECO:0007669"/>
    <property type="project" value="InterPro"/>
</dbReference>
<evidence type="ECO:0000256" key="1">
    <source>
        <dbReference type="ARBA" id="ARBA00001033"/>
    </source>
</evidence>
<feature type="binding site" evidence="6">
    <location>
        <position position="100"/>
    </location>
    <ligand>
        <name>Mg(2+)</name>
        <dbReference type="ChEBI" id="CHEBI:18420"/>
        <label>1</label>
        <note>catalytic</note>
    </ligand>
</feature>
<comment type="similarity">
    <text evidence="3 7">Belongs to the inositol monophosphatase superfamily.</text>
</comment>
<comment type="pathway">
    <text evidence="7">Polyol metabolism; myo-inositol biosynthesis; myo-inositol from D-glucose 6-phosphate: step 2/2.</text>
</comment>